<protein>
    <recommendedName>
        <fullName evidence="3">F-box domain-containing protein</fullName>
    </recommendedName>
</protein>
<dbReference type="Gene3D" id="3.80.10.10">
    <property type="entry name" value="Ribonuclease Inhibitor"/>
    <property type="match status" value="1"/>
</dbReference>
<evidence type="ECO:0000313" key="1">
    <source>
        <dbReference type="EMBL" id="KAJ3477846.1"/>
    </source>
</evidence>
<evidence type="ECO:0008006" key="3">
    <source>
        <dbReference type="Google" id="ProtNLM"/>
    </source>
</evidence>
<evidence type="ECO:0000313" key="2">
    <source>
        <dbReference type="Proteomes" id="UP001212997"/>
    </source>
</evidence>
<sequence>MHQCLGIQEILSSIAENLRYGWLNGRVVSNEDTVTHHRDIEDLAVFARTCRAFHGPAVRALWHVQDTLDNLMKILPPETWKVRGSVEDPVRMFTLTRPIKQHEWKRFTYYASLIRTLHIDSGSTENMSWSPSVLTALCLHRNSEGTDLLPNLRNLRVSEYCWDKSANDQVAVLLGRSLKTIEISPENGGDDWAPALLGYLPSSCPDMESVNFRGCQTLPPNIIEDWPLWDGLRCFRCDAFVSIGSCLRLLKLPKLRDLSIGISQGEDGKSSPPLPLQIISHALTNLELRIKRAPCALKLLGRCNFPVLRNINLSVDDARLLATYITTLHDRCEPDLLRSFKILSEDQPSSGHSIPTHLISQLLRFKNLQEVDISTLPLLIDDTTLHDMATAWPQLAKLRMPHHEADPLAIPRITLVGLIPLAQQCPKLEELQISLNFAAPPRAIHNLPGHGLSDSQLQTIEVHGSDLRSSCTWVAGFLSGIFPKLKIITSKTHRNKWDRVTTALKVFNAVRKQERKAFTEHCRMDPDETT</sequence>
<dbReference type="SUPFAM" id="SSF52047">
    <property type="entry name" value="RNI-like"/>
    <property type="match status" value="1"/>
</dbReference>
<dbReference type="EMBL" id="JANAWD010000559">
    <property type="protein sequence ID" value="KAJ3477846.1"/>
    <property type="molecule type" value="Genomic_DNA"/>
</dbReference>
<dbReference type="AlphaFoldDB" id="A0AAD5YEK1"/>
<organism evidence="1 2">
    <name type="scientific">Meripilus lineatus</name>
    <dbReference type="NCBI Taxonomy" id="2056292"/>
    <lineage>
        <taxon>Eukaryota</taxon>
        <taxon>Fungi</taxon>
        <taxon>Dikarya</taxon>
        <taxon>Basidiomycota</taxon>
        <taxon>Agaricomycotina</taxon>
        <taxon>Agaricomycetes</taxon>
        <taxon>Polyporales</taxon>
        <taxon>Meripilaceae</taxon>
        <taxon>Meripilus</taxon>
    </lineage>
</organism>
<reference evidence="1" key="1">
    <citation type="submission" date="2022-07" db="EMBL/GenBank/DDBJ databases">
        <title>Genome Sequence of Physisporinus lineatus.</title>
        <authorList>
            <person name="Buettner E."/>
        </authorList>
    </citation>
    <scope>NUCLEOTIDE SEQUENCE</scope>
    <source>
        <strain evidence="1">VT162</strain>
    </source>
</reference>
<dbReference type="Proteomes" id="UP001212997">
    <property type="component" value="Unassembled WGS sequence"/>
</dbReference>
<dbReference type="InterPro" id="IPR032675">
    <property type="entry name" value="LRR_dom_sf"/>
</dbReference>
<name>A0AAD5YEK1_9APHY</name>
<gene>
    <name evidence="1" type="ORF">NLI96_g10183</name>
</gene>
<keyword evidence="2" id="KW-1185">Reference proteome</keyword>
<comment type="caution">
    <text evidence="1">The sequence shown here is derived from an EMBL/GenBank/DDBJ whole genome shotgun (WGS) entry which is preliminary data.</text>
</comment>
<accession>A0AAD5YEK1</accession>
<proteinExistence type="predicted"/>